<feature type="signal peptide" evidence="1">
    <location>
        <begin position="1"/>
        <end position="28"/>
    </location>
</feature>
<evidence type="ECO:0000313" key="3">
    <source>
        <dbReference type="Proteomes" id="UP001501222"/>
    </source>
</evidence>
<dbReference type="PROSITE" id="PS51318">
    <property type="entry name" value="TAT"/>
    <property type="match status" value="1"/>
</dbReference>
<dbReference type="InterPro" id="IPR006311">
    <property type="entry name" value="TAT_signal"/>
</dbReference>
<dbReference type="EMBL" id="BAABAA010000004">
    <property type="protein sequence ID" value="GAA3562437.1"/>
    <property type="molecule type" value="Genomic_DNA"/>
</dbReference>
<keyword evidence="1" id="KW-0732">Signal</keyword>
<organism evidence="2 3">
    <name type="scientific">Kribbella ginsengisoli</name>
    <dbReference type="NCBI Taxonomy" id="363865"/>
    <lineage>
        <taxon>Bacteria</taxon>
        <taxon>Bacillati</taxon>
        <taxon>Actinomycetota</taxon>
        <taxon>Actinomycetes</taxon>
        <taxon>Propionibacteriales</taxon>
        <taxon>Kribbellaceae</taxon>
        <taxon>Kribbella</taxon>
    </lineage>
</organism>
<keyword evidence="3" id="KW-1185">Reference proteome</keyword>
<comment type="caution">
    <text evidence="2">The sequence shown here is derived from an EMBL/GenBank/DDBJ whole genome shotgun (WGS) entry which is preliminary data.</text>
</comment>
<sequence length="62" mass="5989">MTSTAHTSSGVARRTVLAAIPAMTAALAITTAGSAAATPAVPAKRPQCLADLVAAPTTGGDR</sequence>
<dbReference type="Proteomes" id="UP001501222">
    <property type="component" value="Unassembled WGS sequence"/>
</dbReference>
<protein>
    <submittedName>
        <fullName evidence="2">Uncharacterized protein</fullName>
    </submittedName>
</protein>
<name>A0ABP6X967_9ACTN</name>
<proteinExistence type="predicted"/>
<evidence type="ECO:0000256" key="1">
    <source>
        <dbReference type="SAM" id="SignalP"/>
    </source>
</evidence>
<feature type="chain" id="PRO_5047083535" evidence="1">
    <location>
        <begin position="29"/>
        <end position="62"/>
    </location>
</feature>
<reference evidence="3" key="1">
    <citation type="journal article" date="2019" name="Int. J. Syst. Evol. Microbiol.">
        <title>The Global Catalogue of Microorganisms (GCM) 10K type strain sequencing project: providing services to taxonomists for standard genome sequencing and annotation.</title>
        <authorList>
            <consortium name="The Broad Institute Genomics Platform"/>
            <consortium name="The Broad Institute Genome Sequencing Center for Infectious Disease"/>
            <person name="Wu L."/>
            <person name="Ma J."/>
        </authorList>
    </citation>
    <scope>NUCLEOTIDE SEQUENCE [LARGE SCALE GENOMIC DNA]</scope>
    <source>
        <strain evidence="3">JCM 16928</strain>
    </source>
</reference>
<gene>
    <name evidence="2" type="ORF">GCM10022235_33550</name>
</gene>
<accession>A0ABP6X967</accession>
<dbReference type="RefSeq" id="WP_344841471.1">
    <property type="nucleotide sequence ID" value="NZ_BAABAA010000004.1"/>
</dbReference>
<evidence type="ECO:0000313" key="2">
    <source>
        <dbReference type="EMBL" id="GAA3562437.1"/>
    </source>
</evidence>